<dbReference type="SUPFAM" id="SSF69118">
    <property type="entry name" value="AhpD-like"/>
    <property type="match status" value="1"/>
</dbReference>
<dbReference type="PANTHER" id="PTHR33930">
    <property type="entry name" value="ALKYL HYDROPEROXIDE REDUCTASE AHPD"/>
    <property type="match status" value="1"/>
</dbReference>
<protein>
    <submittedName>
        <fullName evidence="2">Carboxymuconolactone decarboxylase family protein</fullName>
    </submittedName>
</protein>
<dbReference type="RefSeq" id="WP_326837487.1">
    <property type="nucleotide sequence ID" value="NZ_CP142149.1"/>
</dbReference>
<evidence type="ECO:0000313" key="3">
    <source>
        <dbReference type="Proteomes" id="UP001330812"/>
    </source>
</evidence>
<organism evidence="2 3">
    <name type="scientific">Amycolatopsis rhabdoformis</name>
    <dbReference type="NCBI Taxonomy" id="1448059"/>
    <lineage>
        <taxon>Bacteria</taxon>
        <taxon>Bacillati</taxon>
        <taxon>Actinomycetota</taxon>
        <taxon>Actinomycetes</taxon>
        <taxon>Pseudonocardiales</taxon>
        <taxon>Pseudonocardiaceae</taxon>
        <taxon>Amycolatopsis</taxon>
    </lineage>
</organism>
<dbReference type="EMBL" id="CP142149">
    <property type="protein sequence ID" value="WSE34679.1"/>
    <property type="molecule type" value="Genomic_DNA"/>
</dbReference>
<gene>
    <name evidence="2" type="ORF">VSH64_21795</name>
</gene>
<dbReference type="Pfam" id="PF02627">
    <property type="entry name" value="CMD"/>
    <property type="match status" value="1"/>
</dbReference>
<feature type="domain" description="Carboxymuconolactone decarboxylase-like" evidence="1">
    <location>
        <begin position="40"/>
        <end position="120"/>
    </location>
</feature>
<evidence type="ECO:0000313" key="2">
    <source>
        <dbReference type="EMBL" id="WSE34679.1"/>
    </source>
</evidence>
<dbReference type="InterPro" id="IPR004675">
    <property type="entry name" value="AhpD_core"/>
</dbReference>
<proteinExistence type="predicted"/>
<dbReference type="Proteomes" id="UP001330812">
    <property type="component" value="Chromosome"/>
</dbReference>
<dbReference type="PANTHER" id="PTHR33930:SF2">
    <property type="entry name" value="BLR3452 PROTEIN"/>
    <property type="match status" value="1"/>
</dbReference>
<evidence type="ECO:0000259" key="1">
    <source>
        <dbReference type="Pfam" id="PF02627"/>
    </source>
</evidence>
<dbReference type="Gene3D" id="1.20.1290.10">
    <property type="entry name" value="AhpD-like"/>
    <property type="match status" value="1"/>
</dbReference>
<name>A0ABZ1IJN3_9PSEU</name>
<keyword evidence="3" id="KW-1185">Reference proteome</keyword>
<dbReference type="InterPro" id="IPR003779">
    <property type="entry name" value="CMD-like"/>
</dbReference>
<accession>A0ABZ1IJN3</accession>
<sequence>MSDLVFDFGGPSRLHEVMTYHDPADMKFMAALKKLAPVEFEKFMDYQEVVSREDGEIPRRYREMIAIAVALTTQCAYCLDVHTAAGREQGMTAEELAETALIAGAVRGGGAVAHGLLAMKLYEDGGTHPSLR</sequence>
<dbReference type="NCBIfam" id="TIGR00778">
    <property type="entry name" value="ahpD_dom"/>
    <property type="match status" value="1"/>
</dbReference>
<reference evidence="2 3" key="1">
    <citation type="journal article" date="2015" name="Int. J. Syst. Evol. Microbiol.">
        <title>Amycolatopsis rhabdoformis sp. nov., an actinomycete isolated from a tropical forest soil.</title>
        <authorList>
            <person name="Souza W.R."/>
            <person name="Silva R.E."/>
            <person name="Goodfellow M."/>
            <person name="Busarakam K."/>
            <person name="Figueiro F.S."/>
            <person name="Ferreira D."/>
            <person name="Rodrigues-Filho E."/>
            <person name="Moraes L.A.B."/>
            <person name="Zucchi T.D."/>
        </authorList>
    </citation>
    <scope>NUCLEOTIDE SEQUENCE [LARGE SCALE GENOMIC DNA]</scope>
    <source>
        <strain evidence="2 3">NCIMB 14900</strain>
    </source>
</reference>
<dbReference type="InterPro" id="IPR029032">
    <property type="entry name" value="AhpD-like"/>
</dbReference>